<organism evidence="2 3">
    <name type="scientific">Neobacillus pocheonensis</name>
    <dbReference type="NCBI Taxonomy" id="363869"/>
    <lineage>
        <taxon>Bacteria</taxon>
        <taxon>Bacillati</taxon>
        <taxon>Bacillota</taxon>
        <taxon>Bacilli</taxon>
        <taxon>Bacillales</taxon>
        <taxon>Bacillaceae</taxon>
        <taxon>Neobacillus</taxon>
    </lineage>
</organism>
<feature type="transmembrane region" description="Helical" evidence="1">
    <location>
        <begin position="138"/>
        <end position="160"/>
    </location>
</feature>
<comment type="caution">
    <text evidence="2">The sequence shown here is derived from an EMBL/GenBank/DDBJ whole genome shotgun (WGS) entry which is preliminary data.</text>
</comment>
<reference evidence="2 3" key="1">
    <citation type="submission" date="2022-06" db="EMBL/GenBank/DDBJ databases">
        <authorList>
            <person name="Jeon C.O."/>
        </authorList>
    </citation>
    <scope>NUCLEOTIDE SEQUENCE [LARGE SCALE GENOMIC DNA]</scope>
    <source>
        <strain evidence="2 3">KCTC 13943</strain>
    </source>
</reference>
<evidence type="ECO:0008006" key="4">
    <source>
        <dbReference type="Google" id="ProtNLM"/>
    </source>
</evidence>
<protein>
    <recommendedName>
        <fullName evidence="4">Rod shape-determining protein MreD</fullName>
    </recommendedName>
</protein>
<name>A0ABT0W9V3_9BACI</name>
<feature type="transmembrane region" description="Helical" evidence="1">
    <location>
        <begin position="108"/>
        <end position="132"/>
    </location>
</feature>
<keyword evidence="1" id="KW-0812">Transmembrane</keyword>
<accession>A0ABT0W9V3</accession>
<feature type="transmembrane region" description="Helical" evidence="1">
    <location>
        <begin position="79"/>
        <end position="96"/>
    </location>
</feature>
<feature type="transmembrane region" description="Helical" evidence="1">
    <location>
        <begin position="38"/>
        <end position="59"/>
    </location>
</feature>
<keyword evidence="1" id="KW-0472">Membrane</keyword>
<evidence type="ECO:0000313" key="2">
    <source>
        <dbReference type="EMBL" id="MCM2533115.1"/>
    </source>
</evidence>
<evidence type="ECO:0000256" key="1">
    <source>
        <dbReference type="SAM" id="Phobius"/>
    </source>
</evidence>
<feature type="transmembrane region" description="Helical" evidence="1">
    <location>
        <begin position="12"/>
        <end position="31"/>
    </location>
</feature>
<dbReference type="Proteomes" id="UP001523262">
    <property type="component" value="Unassembled WGS sequence"/>
</dbReference>
<proteinExistence type="predicted"/>
<evidence type="ECO:0000313" key="3">
    <source>
        <dbReference type="Proteomes" id="UP001523262"/>
    </source>
</evidence>
<dbReference type="EMBL" id="JAMQCR010000001">
    <property type="protein sequence ID" value="MCM2533115.1"/>
    <property type="molecule type" value="Genomic_DNA"/>
</dbReference>
<gene>
    <name evidence="2" type="ORF">NDK43_12830</name>
</gene>
<sequence>MIYLIYDHHLNLNEWFVLALIIGGFSVIYYLPKFFPIITMIYGLLVGPFLGLVFDHSLAVPPVDLYDVGDDSKYELFDLLSYMMYSPFGYLFIYFYEKFHLKGLMNVLYILFWTILSIALEWVCVEVGVFHYKNGYRLAYSIPVYLFILSEHLFVFQYFFRKLHQRS</sequence>
<keyword evidence="3" id="KW-1185">Reference proteome</keyword>
<keyword evidence="1" id="KW-1133">Transmembrane helix</keyword>